<reference evidence="2" key="1">
    <citation type="submission" date="2020-05" db="EMBL/GenBank/DDBJ databases">
        <authorList>
            <person name="Chiriac C."/>
            <person name="Salcher M."/>
            <person name="Ghai R."/>
            <person name="Kavagutti S V."/>
        </authorList>
    </citation>
    <scope>NUCLEOTIDE SEQUENCE</scope>
</reference>
<dbReference type="SUPFAM" id="SSF55729">
    <property type="entry name" value="Acyl-CoA N-acyltransferases (Nat)"/>
    <property type="match status" value="1"/>
</dbReference>
<evidence type="ECO:0000259" key="1">
    <source>
        <dbReference type="PROSITE" id="PS51186"/>
    </source>
</evidence>
<dbReference type="PROSITE" id="PS51186">
    <property type="entry name" value="GNAT"/>
    <property type="match status" value="1"/>
</dbReference>
<feature type="domain" description="N-acetyltransferase" evidence="1">
    <location>
        <begin position="1"/>
        <end position="126"/>
    </location>
</feature>
<evidence type="ECO:0000313" key="2">
    <source>
        <dbReference type="EMBL" id="CAB4701141.1"/>
    </source>
</evidence>
<name>A0A6J6PNX0_9ZZZZ</name>
<proteinExistence type="predicted"/>
<dbReference type="InterPro" id="IPR000182">
    <property type="entry name" value="GNAT_dom"/>
</dbReference>
<dbReference type="CDD" id="cd04301">
    <property type="entry name" value="NAT_SF"/>
    <property type="match status" value="1"/>
</dbReference>
<sequence length="126" mass="13634">MDVVPYAAHHRDGIAALCRDLGWPTYSDPAVVEQGCTAPGVSVCVACVDGEVIGFAQAMGDGVMQSFLSQLGVAPAHRRRGVARALVEEVFVATETSRMDLLTDEAQDFYRSFAHREKSGFRIYPG</sequence>
<organism evidence="2">
    <name type="scientific">freshwater metagenome</name>
    <dbReference type="NCBI Taxonomy" id="449393"/>
    <lineage>
        <taxon>unclassified sequences</taxon>
        <taxon>metagenomes</taxon>
        <taxon>ecological metagenomes</taxon>
    </lineage>
</organism>
<dbReference type="GO" id="GO:0016747">
    <property type="term" value="F:acyltransferase activity, transferring groups other than amino-acyl groups"/>
    <property type="evidence" value="ECO:0007669"/>
    <property type="project" value="InterPro"/>
</dbReference>
<dbReference type="Pfam" id="PF13508">
    <property type="entry name" value="Acetyltransf_7"/>
    <property type="match status" value="1"/>
</dbReference>
<dbReference type="InterPro" id="IPR016181">
    <property type="entry name" value="Acyl_CoA_acyltransferase"/>
</dbReference>
<gene>
    <name evidence="2" type="ORF">UFOPK2579_00948</name>
</gene>
<protein>
    <submittedName>
        <fullName evidence="2">Unannotated protein</fullName>
    </submittedName>
</protein>
<dbReference type="AlphaFoldDB" id="A0A6J6PNX0"/>
<dbReference type="EMBL" id="CAEZXR010000091">
    <property type="protein sequence ID" value="CAB4701141.1"/>
    <property type="molecule type" value="Genomic_DNA"/>
</dbReference>
<accession>A0A6J6PNX0</accession>
<dbReference type="Gene3D" id="3.40.630.30">
    <property type="match status" value="1"/>
</dbReference>